<feature type="signal peptide" evidence="2">
    <location>
        <begin position="1"/>
        <end position="22"/>
    </location>
</feature>
<keyword evidence="1" id="KW-0175">Coiled coil</keyword>
<name>A0ABS9C0J9_9BACT</name>
<evidence type="ECO:0000313" key="3">
    <source>
        <dbReference type="EMBL" id="MCF1753192.1"/>
    </source>
</evidence>
<gene>
    <name evidence="3" type="ORF">L0U89_19180</name>
</gene>
<evidence type="ECO:0000256" key="2">
    <source>
        <dbReference type="SAM" id="SignalP"/>
    </source>
</evidence>
<feature type="coiled-coil region" evidence="1">
    <location>
        <begin position="416"/>
        <end position="474"/>
    </location>
</feature>
<proteinExistence type="predicted"/>
<comment type="caution">
    <text evidence="3">The sequence shown here is derived from an EMBL/GenBank/DDBJ whole genome shotgun (WGS) entry which is preliminary data.</text>
</comment>
<reference evidence="3 4" key="1">
    <citation type="submission" date="2022-01" db="EMBL/GenBank/DDBJ databases">
        <title>Mariniradius saccharolyticus sp. nov., isolated from sediment of a river.</title>
        <authorList>
            <person name="Liu H."/>
        </authorList>
    </citation>
    <scope>NUCLEOTIDE SEQUENCE [LARGE SCALE GENOMIC DNA]</scope>
    <source>
        <strain evidence="3 4">RY-2</strain>
    </source>
</reference>
<feature type="chain" id="PRO_5047370697" evidence="2">
    <location>
        <begin position="23"/>
        <end position="879"/>
    </location>
</feature>
<dbReference type="EMBL" id="JAKEVZ010000022">
    <property type="protein sequence ID" value="MCF1753192.1"/>
    <property type="molecule type" value="Genomic_DNA"/>
</dbReference>
<evidence type="ECO:0000256" key="1">
    <source>
        <dbReference type="SAM" id="Coils"/>
    </source>
</evidence>
<dbReference type="Proteomes" id="UP001201449">
    <property type="component" value="Unassembled WGS sequence"/>
</dbReference>
<accession>A0ABS9C0J9</accession>
<evidence type="ECO:0000313" key="4">
    <source>
        <dbReference type="Proteomes" id="UP001201449"/>
    </source>
</evidence>
<keyword evidence="2" id="KW-0732">Signal</keyword>
<keyword evidence="4" id="KW-1185">Reference proteome</keyword>
<organism evidence="3 4">
    <name type="scientific">Mariniradius sediminis</name>
    <dbReference type="NCBI Taxonomy" id="2909237"/>
    <lineage>
        <taxon>Bacteria</taxon>
        <taxon>Pseudomonadati</taxon>
        <taxon>Bacteroidota</taxon>
        <taxon>Cytophagia</taxon>
        <taxon>Cytophagales</taxon>
        <taxon>Cyclobacteriaceae</taxon>
        <taxon>Mariniradius</taxon>
    </lineage>
</organism>
<dbReference type="RefSeq" id="WP_234863004.1">
    <property type="nucleotide sequence ID" value="NZ_JAKEVZ010000022.1"/>
</dbReference>
<protein>
    <submittedName>
        <fullName evidence="3">Uncharacterized protein</fullName>
    </submittedName>
</protein>
<sequence>MKLRSLLLPGLFSIICASLCLAQEKKLIGKVNLGGDADYILQLHIENEEYIYSIFDVKNDNSELTSFKLIFNDQSTFDLNFKKAINSLSAFSDDFKKKALSESQMYYYALNVIRPALPQDENGPLAMTIKFGDKATVRKISHGKSNFVKENDVRNFLLENRLNKETKPDSISLFQDPKKQVLEITLEEAETRFLNEVKQSFSHKESMEIKRIQNLLKSYSSFQNTSKDVYKEQYSLMVRELEKTQKSSLTRPNKREKYLSILQNYLLNSNYYTEEVLKAQIRENQKTKKEAYSSISKTEDEIKKLMTQRDANSKMITKITKEIDSLKMELSSGINSLYNKIDGLNYSIETSSTTETNLRPEVDSINSKLKIFFRSLESEFNQSRSSSFVSRGFKTVEANDIDDAQLIETKFFLPEIRNLNKDLQKTSTIAKHLKERNELLGKLNEKDSGYFNSLKEQENTLSEKSAEKTELENFNRKIEEFYINQLYKTGTFEVKISNVQLEFNGGFIENMVVMTEPMFPFSDDIETHSLPKGIPSMMKFINQYPLGFSAKLDLTELNDEKLIAVIYDKTQFSLDFKDVVTNVEELLVLDRTDYSPMDGTIKITPSTTQEKELYKNKSTEILQAKVFSDLAGINGEKPNGLIQFEVDKEIPLVTRRYGKSDIISPFRWFIHRKFNVGFFNYIRPEFVVSKIESNLRELELTRVDPNSLVASTLDIRQFEKISVGADLNLTFMDMPFAKSTFYLNAGFRFGRTDLKVPDNDTGVNNTRGFTNTFQFNPEIGYRINGDERYGLVFNYSPNLIVSDERGFNQIADVFDAKAEPKVEPKEENHLHRITLMAYFNFNPGTRGRFFFRFRSFHQWDKWSNNFSQYQLGYSTFITR</sequence>